<dbReference type="OrthoDB" id="7279151at2"/>
<dbReference type="AlphaFoldDB" id="S7UG62"/>
<protein>
    <submittedName>
        <fullName evidence="2">Uncharacterized protein</fullName>
    </submittedName>
</protein>
<dbReference type="PATRIC" id="fig|1121439.3.peg.1557"/>
<gene>
    <name evidence="2" type="ORF">dsat_0210</name>
</gene>
<feature type="chain" id="PRO_5004544803" evidence="1">
    <location>
        <begin position="26"/>
        <end position="201"/>
    </location>
</feature>
<name>S7UG62_9BACT</name>
<evidence type="ECO:0000256" key="1">
    <source>
        <dbReference type="SAM" id="SignalP"/>
    </source>
</evidence>
<comment type="caution">
    <text evidence="2">The sequence shown here is derived from an EMBL/GenBank/DDBJ whole genome shotgun (WGS) entry which is preliminary data.</text>
</comment>
<dbReference type="Proteomes" id="UP000014975">
    <property type="component" value="Unassembled WGS sequence"/>
</dbReference>
<feature type="signal peptide" evidence="1">
    <location>
        <begin position="1"/>
        <end position="25"/>
    </location>
</feature>
<dbReference type="STRING" id="1121439.dsat_0210"/>
<evidence type="ECO:0000313" key="2">
    <source>
        <dbReference type="EMBL" id="EPR32769.1"/>
    </source>
</evidence>
<evidence type="ECO:0000313" key="3">
    <source>
        <dbReference type="Proteomes" id="UP000014975"/>
    </source>
</evidence>
<dbReference type="eggNOG" id="COG3942">
    <property type="taxonomic scope" value="Bacteria"/>
</dbReference>
<keyword evidence="3" id="KW-1185">Reference proteome</keyword>
<reference evidence="2 3" key="1">
    <citation type="journal article" date="2013" name="Genome Announc.">
        <title>Draft genome sequences for three mercury-methylating, sulfate-reducing bacteria.</title>
        <authorList>
            <person name="Brown S.D."/>
            <person name="Hurt R.A.Jr."/>
            <person name="Gilmour C.C."/>
            <person name="Elias D.A."/>
        </authorList>
    </citation>
    <scope>NUCLEOTIDE SEQUENCE [LARGE SCALE GENOMIC DNA]</scope>
    <source>
        <strain evidence="2 3">DSM 16529</strain>
    </source>
</reference>
<dbReference type="RefSeq" id="WP_020886904.1">
    <property type="nucleotide sequence ID" value="NZ_ATHI01000026.1"/>
</dbReference>
<proteinExistence type="predicted"/>
<dbReference type="EMBL" id="ATHI01000026">
    <property type="protein sequence ID" value="EPR32769.1"/>
    <property type="molecule type" value="Genomic_DNA"/>
</dbReference>
<sequence length="201" mass="21552">MSKLLYICAAFAALFVFLQAVTARAADLPVSTKGEELPTEEPALPVCPAPAAAADARDACYRLVPAVNGGRCQPQSLIYSRCRTGIMTCRLDDTSPVQWFACEKNRGATTSLPTTGSVLILAANAKRGMPTGHTLHVEDACPEPGGTWLLRLSHTNHDRKCSLDLDAAARFHPASMRVEFLSGAWSAWASHLTALGFIGKR</sequence>
<organism evidence="2 3">
    <name type="scientific">Alkalidesulfovibrio alkalitolerans DSM 16529</name>
    <dbReference type="NCBI Taxonomy" id="1121439"/>
    <lineage>
        <taxon>Bacteria</taxon>
        <taxon>Pseudomonadati</taxon>
        <taxon>Thermodesulfobacteriota</taxon>
        <taxon>Desulfovibrionia</taxon>
        <taxon>Desulfovibrionales</taxon>
        <taxon>Desulfovibrionaceae</taxon>
        <taxon>Alkalidesulfovibrio</taxon>
    </lineage>
</organism>
<keyword evidence="1" id="KW-0732">Signal</keyword>
<accession>S7UG62</accession>